<dbReference type="Pfam" id="PF03981">
    <property type="entry name" value="Ubiq_cyt_C_chap"/>
    <property type="match status" value="1"/>
</dbReference>
<evidence type="ECO:0000313" key="4">
    <source>
        <dbReference type="EMBL" id="RCL73084.1"/>
    </source>
</evidence>
<proteinExistence type="inferred from homology"/>
<dbReference type="EMBL" id="QOQD01000010">
    <property type="protein sequence ID" value="RCL73084.1"/>
    <property type="molecule type" value="Genomic_DNA"/>
</dbReference>
<evidence type="ECO:0000313" key="5">
    <source>
        <dbReference type="Proteomes" id="UP000253570"/>
    </source>
</evidence>
<dbReference type="InterPro" id="IPR007129">
    <property type="entry name" value="Ubiqinol_cyt_c_chaperone_CPB3"/>
</dbReference>
<evidence type="ECO:0000256" key="2">
    <source>
        <dbReference type="ARBA" id="ARBA00006436"/>
    </source>
</evidence>
<protein>
    <recommendedName>
        <fullName evidence="3">Ubiquinol-cytochrome c chaperone domain-containing protein</fullName>
    </recommendedName>
</protein>
<dbReference type="InterPro" id="IPR021150">
    <property type="entry name" value="Ubiq_cyt_c_chap"/>
</dbReference>
<comment type="similarity">
    <text evidence="1">Belongs to the CBP3 family.</text>
</comment>
<organism evidence="4 5">
    <name type="scientific">PS1 clade bacterium</name>
    <dbReference type="NCBI Taxonomy" id="2175152"/>
    <lineage>
        <taxon>Bacteria</taxon>
        <taxon>Pseudomonadati</taxon>
        <taxon>Pseudomonadota</taxon>
        <taxon>Alphaproteobacteria</taxon>
        <taxon>PS1 clade</taxon>
    </lineage>
</organism>
<gene>
    <name evidence="4" type="ORF">DBW71_04605</name>
</gene>
<comment type="caution">
    <text evidence="4">The sequence shown here is derived from an EMBL/GenBank/DDBJ whole genome shotgun (WGS) entry which is preliminary data.</text>
</comment>
<evidence type="ECO:0000259" key="3">
    <source>
        <dbReference type="Pfam" id="PF03981"/>
    </source>
</evidence>
<dbReference type="AlphaFoldDB" id="A0A368DN56"/>
<sequence length="175" mass="20762">MIFFKKQSDTHFYLYEKMAKFSRNRNFYKSCNFLDTIDGRFEILLVHVILLVRKLNSEDKDELAQLVVDLMFSTIDLSFREEGVGDLSIPKKMKKVGKVFYGRIASLDNILKMEDENQRKDETVNYFIRNAFLSDENYRTDAEKLSNYVNNFDKLLRNLEVEDILKIDEEDLVID</sequence>
<dbReference type="PANTHER" id="PTHR12184">
    <property type="entry name" value="UBIQUINOL-CYTOCHROME C REDUCTASE COMPLEX ASSEMBLY FACTOR 1 FAMILY MEMBER"/>
    <property type="match status" value="1"/>
</dbReference>
<dbReference type="PANTHER" id="PTHR12184:SF1">
    <property type="entry name" value="UBIQUINOL-CYTOCHROME-C REDUCTASE COMPLEX ASSEMBLY FACTOR 1"/>
    <property type="match status" value="1"/>
</dbReference>
<accession>A0A368DN56</accession>
<comment type="similarity">
    <text evidence="2">Belongs to the UPF0174 family.</text>
</comment>
<evidence type="ECO:0000256" key="1">
    <source>
        <dbReference type="ARBA" id="ARBA00006407"/>
    </source>
</evidence>
<reference evidence="4 5" key="1">
    <citation type="journal article" date="2018" name="Microbiome">
        <title>Fine metagenomic profile of the Mediterranean stratified and mixed water columns revealed by assembly and recruitment.</title>
        <authorList>
            <person name="Haro-Moreno J.M."/>
            <person name="Lopez-Perez M."/>
            <person name="De La Torre J.R."/>
            <person name="Picazo A."/>
            <person name="Camacho A."/>
            <person name="Rodriguez-Valera F."/>
        </authorList>
    </citation>
    <scope>NUCLEOTIDE SEQUENCE [LARGE SCALE GENOMIC DNA]</scope>
    <source>
        <strain evidence="4">MED-G57</strain>
    </source>
</reference>
<feature type="domain" description="Ubiquinol-cytochrome c chaperone" evidence="3">
    <location>
        <begin position="30"/>
        <end position="165"/>
    </location>
</feature>
<dbReference type="Proteomes" id="UP000253570">
    <property type="component" value="Unassembled WGS sequence"/>
</dbReference>
<name>A0A368DN56_9PROT</name>